<accession>A0A0F9NL94</accession>
<gene>
    <name evidence="1" type="ORF">LCGC14_1012960</name>
</gene>
<feature type="non-terminal residue" evidence="1">
    <location>
        <position position="104"/>
    </location>
</feature>
<reference evidence="1" key="1">
    <citation type="journal article" date="2015" name="Nature">
        <title>Complex archaea that bridge the gap between prokaryotes and eukaryotes.</title>
        <authorList>
            <person name="Spang A."/>
            <person name="Saw J.H."/>
            <person name="Jorgensen S.L."/>
            <person name="Zaremba-Niedzwiedzka K."/>
            <person name="Martijn J."/>
            <person name="Lind A.E."/>
            <person name="van Eijk R."/>
            <person name="Schleper C."/>
            <person name="Guy L."/>
            <person name="Ettema T.J."/>
        </authorList>
    </citation>
    <scope>NUCLEOTIDE SEQUENCE</scope>
</reference>
<sequence length="104" mass="11354">MQGVRDSENTPKVEGLMAIENVGLQEYTEHPYGRGQLTEDGQQFSNLSTSGTAESINSTIGLATVVPYHFDGPLRELEFGLTVAFRSDVGTAVVSTAKYQWQAR</sequence>
<organism evidence="1">
    <name type="scientific">marine sediment metagenome</name>
    <dbReference type="NCBI Taxonomy" id="412755"/>
    <lineage>
        <taxon>unclassified sequences</taxon>
        <taxon>metagenomes</taxon>
        <taxon>ecological metagenomes</taxon>
    </lineage>
</organism>
<proteinExistence type="predicted"/>
<comment type="caution">
    <text evidence="1">The sequence shown here is derived from an EMBL/GenBank/DDBJ whole genome shotgun (WGS) entry which is preliminary data.</text>
</comment>
<name>A0A0F9NL94_9ZZZZ</name>
<dbReference type="AlphaFoldDB" id="A0A0F9NL94"/>
<dbReference type="EMBL" id="LAZR01003992">
    <property type="protein sequence ID" value="KKN12797.1"/>
    <property type="molecule type" value="Genomic_DNA"/>
</dbReference>
<evidence type="ECO:0000313" key="1">
    <source>
        <dbReference type="EMBL" id="KKN12797.1"/>
    </source>
</evidence>
<protein>
    <submittedName>
        <fullName evidence="1">Uncharacterized protein</fullName>
    </submittedName>
</protein>